<feature type="domain" description="C2H2-type" evidence="2">
    <location>
        <begin position="29"/>
        <end position="50"/>
    </location>
</feature>
<protein>
    <recommendedName>
        <fullName evidence="2">C2H2-type domain-containing protein</fullName>
    </recommendedName>
</protein>
<accession>A0ABD3BVE7</accession>
<dbReference type="AlphaFoldDB" id="A0ABD3BVE7"/>
<dbReference type="EMBL" id="JAVIJP010000066">
    <property type="protein sequence ID" value="KAL3621480.1"/>
    <property type="molecule type" value="Genomic_DNA"/>
</dbReference>
<dbReference type="Pfam" id="PF13912">
    <property type="entry name" value="zf-C2H2_6"/>
    <property type="match status" value="1"/>
</dbReference>
<evidence type="ECO:0000313" key="3">
    <source>
        <dbReference type="EMBL" id="KAL3621480.1"/>
    </source>
</evidence>
<gene>
    <name evidence="3" type="ORF">CASFOL_036392</name>
</gene>
<reference evidence="4" key="1">
    <citation type="journal article" date="2024" name="IScience">
        <title>Strigolactones Initiate the Formation of Haustorium-like Structures in Castilleja.</title>
        <authorList>
            <person name="Buerger M."/>
            <person name="Peterson D."/>
            <person name="Chory J."/>
        </authorList>
    </citation>
    <scope>NUCLEOTIDE SEQUENCE [LARGE SCALE GENOMIC DNA]</scope>
</reference>
<sequence length="96" mass="10105">MLARSGGPARIGEDNQKPIAATANSYSRSVCGKALPSYQALGGHKASHRARPPTTSDYPPPLLRTLVAGYTSSPVCTRRSPPARLRVATSGSTTRE</sequence>
<organism evidence="3 4">
    <name type="scientific">Castilleja foliolosa</name>
    <dbReference type="NCBI Taxonomy" id="1961234"/>
    <lineage>
        <taxon>Eukaryota</taxon>
        <taxon>Viridiplantae</taxon>
        <taxon>Streptophyta</taxon>
        <taxon>Embryophyta</taxon>
        <taxon>Tracheophyta</taxon>
        <taxon>Spermatophyta</taxon>
        <taxon>Magnoliopsida</taxon>
        <taxon>eudicotyledons</taxon>
        <taxon>Gunneridae</taxon>
        <taxon>Pentapetalae</taxon>
        <taxon>asterids</taxon>
        <taxon>lamiids</taxon>
        <taxon>Lamiales</taxon>
        <taxon>Orobanchaceae</taxon>
        <taxon>Pedicularideae</taxon>
        <taxon>Castillejinae</taxon>
        <taxon>Castilleja</taxon>
    </lineage>
</organism>
<feature type="region of interest" description="Disordered" evidence="1">
    <location>
        <begin position="72"/>
        <end position="96"/>
    </location>
</feature>
<proteinExistence type="predicted"/>
<keyword evidence="4" id="KW-1185">Reference proteome</keyword>
<dbReference type="InterPro" id="IPR013087">
    <property type="entry name" value="Znf_C2H2_type"/>
</dbReference>
<evidence type="ECO:0000256" key="1">
    <source>
        <dbReference type="SAM" id="MobiDB-lite"/>
    </source>
</evidence>
<name>A0ABD3BVE7_9LAMI</name>
<dbReference type="Proteomes" id="UP001632038">
    <property type="component" value="Unassembled WGS sequence"/>
</dbReference>
<evidence type="ECO:0000259" key="2">
    <source>
        <dbReference type="Pfam" id="PF13912"/>
    </source>
</evidence>
<evidence type="ECO:0000313" key="4">
    <source>
        <dbReference type="Proteomes" id="UP001632038"/>
    </source>
</evidence>
<comment type="caution">
    <text evidence="3">The sequence shown here is derived from an EMBL/GenBank/DDBJ whole genome shotgun (WGS) entry which is preliminary data.</text>
</comment>
<feature type="region of interest" description="Disordered" evidence="1">
    <location>
        <begin position="40"/>
        <end position="60"/>
    </location>
</feature>